<dbReference type="SUPFAM" id="SSF81321">
    <property type="entry name" value="Family A G protein-coupled receptor-like"/>
    <property type="match status" value="1"/>
</dbReference>
<evidence type="ECO:0000256" key="6">
    <source>
        <dbReference type="ARBA" id="ARBA00023040"/>
    </source>
</evidence>
<organism evidence="13 14">
    <name type="scientific">Rhamnusium bicolor</name>
    <dbReference type="NCBI Taxonomy" id="1586634"/>
    <lineage>
        <taxon>Eukaryota</taxon>
        <taxon>Metazoa</taxon>
        <taxon>Ecdysozoa</taxon>
        <taxon>Arthropoda</taxon>
        <taxon>Hexapoda</taxon>
        <taxon>Insecta</taxon>
        <taxon>Pterygota</taxon>
        <taxon>Neoptera</taxon>
        <taxon>Endopterygota</taxon>
        <taxon>Coleoptera</taxon>
        <taxon>Polyphaga</taxon>
        <taxon>Cucujiformia</taxon>
        <taxon>Chrysomeloidea</taxon>
        <taxon>Cerambycidae</taxon>
        <taxon>Lepturinae</taxon>
        <taxon>Rhagiini</taxon>
        <taxon>Rhamnusium</taxon>
    </lineage>
</organism>
<dbReference type="Pfam" id="PF00001">
    <property type="entry name" value="7tm_1"/>
    <property type="match status" value="1"/>
</dbReference>
<feature type="transmembrane region" description="Helical" evidence="11">
    <location>
        <begin position="140"/>
        <end position="166"/>
    </location>
</feature>
<feature type="transmembrane region" description="Helical" evidence="11">
    <location>
        <begin position="282"/>
        <end position="306"/>
    </location>
</feature>
<protein>
    <recommendedName>
        <fullName evidence="12">G-protein coupled receptors family 1 profile domain-containing protein</fullName>
    </recommendedName>
</protein>
<gene>
    <name evidence="13" type="ORF">NQ314_003492</name>
</gene>
<dbReference type="EMBL" id="JANEYF010000993">
    <property type="protein sequence ID" value="KAJ8966496.1"/>
    <property type="molecule type" value="Genomic_DNA"/>
</dbReference>
<reference evidence="13" key="1">
    <citation type="journal article" date="2023" name="Insect Mol. Biol.">
        <title>Genome sequencing provides insights into the evolution of gene families encoding plant cell wall-degrading enzymes in longhorned beetles.</title>
        <authorList>
            <person name="Shin N.R."/>
            <person name="Okamura Y."/>
            <person name="Kirsch R."/>
            <person name="Pauchet Y."/>
        </authorList>
    </citation>
    <scope>NUCLEOTIDE SEQUENCE</scope>
    <source>
        <strain evidence="13">RBIC_L_NR</strain>
    </source>
</reference>
<sequence>MANESNLNSTFSAVHDTQWTSSFVPFIKATIMGAIIIATIFGNLLVIVSVMSHRKLRIITNYYVISLALVDMLLAMFSMTFNASVHIFGKWLFGYYMCDVWNSLDVYFATASILHLCCISIDRYYAIVKPLKYTLNMTKIVMALMILNAWLSPAVISFLPIFMGWYTTEENLVYRANYPDGCQFIQNKTYTVISSSISFWIPCIIMIFMYLAIFRKVNIQEKYMYERYEALFLHQNNIADDILSNSEGSSNTFHEINQDINHTPTREKNISKLKREHKATRTLGIITGTFILCWLPFFLCHAILSFCFSCVEYCPGQLVTLVFWIGYFHSTLNPLIYAYFNRDFAEALENTLQCAFCSRRPSSNLD</sequence>
<dbReference type="PROSITE" id="PS50262">
    <property type="entry name" value="G_PROTEIN_RECEP_F1_2"/>
    <property type="match status" value="1"/>
</dbReference>
<dbReference type="PROSITE" id="PS00237">
    <property type="entry name" value="G_PROTEIN_RECEP_F1_1"/>
    <property type="match status" value="1"/>
</dbReference>
<evidence type="ECO:0000256" key="10">
    <source>
        <dbReference type="RuleBase" id="RU000688"/>
    </source>
</evidence>
<feature type="transmembrane region" description="Helical" evidence="11">
    <location>
        <begin position="62"/>
        <end position="87"/>
    </location>
</feature>
<feature type="transmembrane region" description="Helical" evidence="11">
    <location>
        <begin position="26"/>
        <end position="50"/>
    </location>
</feature>
<evidence type="ECO:0000256" key="5">
    <source>
        <dbReference type="ARBA" id="ARBA00022989"/>
    </source>
</evidence>
<dbReference type="GO" id="GO:0004989">
    <property type="term" value="F:octopamine receptor activity"/>
    <property type="evidence" value="ECO:0007669"/>
    <property type="project" value="TreeGrafter"/>
</dbReference>
<dbReference type="PANTHER" id="PTHR24248:SF187">
    <property type="entry name" value="OCTOPAMINE RECEPTOR BETA-2R"/>
    <property type="match status" value="1"/>
</dbReference>
<keyword evidence="7 11" id="KW-0472">Membrane</keyword>
<dbReference type="GO" id="GO:0043410">
    <property type="term" value="P:positive regulation of MAPK cascade"/>
    <property type="evidence" value="ECO:0007669"/>
    <property type="project" value="TreeGrafter"/>
</dbReference>
<dbReference type="GO" id="GO:0071880">
    <property type="term" value="P:adenylate cyclase-activating adrenergic receptor signaling pathway"/>
    <property type="evidence" value="ECO:0007669"/>
    <property type="project" value="TreeGrafter"/>
</dbReference>
<dbReference type="GO" id="GO:0005886">
    <property type="term" value="C:plasma membrane"/>
    <property type="evidence" value="ECO:0007669"/>
    <property type="project" value="UniProtKB-SubCell"/>
</dbReference>
<dbReference type="AlphaFoldDB" id="A0AAV8ZM04"/>
<feature type="transmembrane region" description="Helical" evidence="11">
    <location>
        <begin position="107"/>
        <end position="128"/>
    </location>
</feature>
<comment type="caution">
    <text evidence="13">The sequence shown here is derived from an EMBL/GenBank/DDBJ whole genome shotgun (WGS) entry which is preliminary data.</text>
</comment>
<evidence type="ECO:0000256" key="11">
    <source>
        <dbReference type="SAM" id="Phobius"/>
    </source>
</evidence>
<dbReference type="InterPro" id="IPR017452">
    <property type="entry name" value="GPCR_Rhodpsn_7TM"/>
</dbReference>
<keyword evidence="6 10" id="KW-0297">G-protein coupled receptor</keyword>
<comment type="similarity">
    <text evidence="2 10">Belongs to the G-protein coupled receptor 1 family.</text>
</comment>
<evidence type="ECO:0000256" key="9">
    <source>
        <dbReference type="ARBA" id="ARBA00023224"/>
    </source>
</evidence>
<keyword evidence="8 10" id="KW-0675">Receptor</keyword>
<feature type="transmembrane region" description="Helical" evidence="11">
    <location>
        <begin position="197"/>
        <end position="214"/>
    </location>
</feature>
<dbReference type="PRINTS" id="PR00237">
    <property type="entry name" value="GPCRRHODOPSN"/>
</dbReference>
<evidence type="ECO:0000259" key="12">
    <source>
        <dbReference type="PROSITE" id="PS50262"/>
    </source>
</evidence>
<keyword evidence="5 11" id="KW-1133">Transmembrane helix</keyword>
<keyword evidence="9 10" id="KW-0807">Transducer</keyword>
<feature type="domain" description="G-protein coupled receptors family 1 profile" evidence="12">
    <location>
        <begin position="42"/>
        <end position="337"/>
    </location>
</feature>
<accession>A0AAV8ZM04</accession>
<evidence type="ECO:0000256" key="8">
    <source>
        <dbReference type="ARBA" id="ARBA00023170"/>
    </source>
</evidence>
<evidence type="ECO:0000313" key="13">
    <source>
        <dbReference type="EMBL" id="KAJ8966496.1"/>
    </source>
</evidence>
<proteinExistence type="inferred from homology"/>
<keyword evidence="3" id="KW-1003">Cell membrane</keyword>
<dbReference type="PANTHER" id="PTHR24248">
    <property type="entry name" value="ADRENERGIC RECEPTOR-RELATED G-PROTEIN COUPLED RECEPTOR"/>
    <property type="match status" value="1"/>
</dbReference>
<keyword evidence="4 10" id="KW-0812">Transmembrane</keyword>
<evidence type="ECO:0000313" key="14">
    <source>
        <dbReference type="Proteomes" id="UP001162156"/>
    </source>
</evidence>
<dbReference type="Proteomes" id="UP001162156">
    <property type="component" value="Unassembled WGS sequence"/>
</dbReference>
<comment type="subcellular location">
    <subcellularLocation>
        <location evidence="1">Cell membrane</location>
        <topology evidence="1">Multi-pass membrane protein</topology>
    </subcellularLocation>
</comment>
<evidence type="ECO:0000256" key="2">
    <source>
        <dbReference type="ARBA" id="ARBA00010663"/>
    </source>
</evidence>
<dbReference type="InterPro" id="IPR000276">
    <property type="entry name" value="GPCR_Rhodpsn"/>
</dbReference>
<evidence type="ECO:0000256" key="3">
    <source>
        <dbReference type="ARBA" id="ARBA00022475"/>
    </source>
</evidence>
<evidence type="ECO:0000256" key="7">
    <source>
        <dbReference type="ARBA" id="ARBA00023136"/>
    </source>
</evidence>
<name>A0AAV8ZM04_9CUCU</name>
<evidence type="ECO:0000256" key="4">
    <source>
        <dbReference type="ARBA" id="ARBA00022692"/>
    </source>
</evidence>
<evidence type="ECO:0000256" key="1">
    <source>
        <dbReference type="ARBA" id="ARBA00004651"/>
    </source>
</evidence>
<feature type="transmembrane region" description="Helical" evidence="11">
    <location>
        <begin position="318"/>
        <end position="340"/>
    </location>
</feature>
<dbReference type="Gene3D" id="1.20.1070.10">
    <property type="entry name" value="Rhodopsin 7-helix transmembrane proteins"/>
    <property type="match status" value="1"/>
</dbReference>
<keyword evidence="14" id="KW-1185">Reference proteome</keyword>